<evidence type="ECO:0000256" key="1">
    <source>
        <dbReference type="ARBA" id="ARBA00005230"/>
    </source>
</evidence>
<accession>A0A916T3X5</accession>
<evidence type="ECO:0000256" key="4">
    <source>
        <dbReference type="ARBA" id="ARBA00023015"/>
    </source>
</evidence>
<dbReference type="Pfam" id="PF01845">
    <property type="entry name" value="CcdB"/>
    <property type="match status" value="1"/>
</dbReference>
<name>A0A916T3X5_9SPHN</name>
<protein>
    <recommendedName>
        <fullName evidence="2">Toxin CcdB</fullName>
    </recommendedName>
    <alternativeName>
        <fullName evidence="7">Cytotoxic protein CcdB</fullName>
    </alternativeName>
    <alternativeName>
        <fullName evidence="6">Protein LetD</fullName>
    </alternativeName>
</protein>
<comment type="caution">
    <text evidence="8">The sequence shown here is derived from an EMBL/GenBank/DDBJ whole genome shotgun (WGS) entry which is preliminary data.</text>
</comment>
<dbReference type="InterPro" id="IPR011067">
    <property type="entry name" value="Plasmid_toxin/cell-grow_inhib"/>
</dbReference>
<evidence type="ECO:0000313" key="8">
    <source>
        <dbReference type="EMBL" id="GGB27085.1"/>
    </source>
</evidence>
<evidence type="ECO:0000256" key="3">
    <source>
        <dbReference type="ARBA" id="ARBA00022491"/>
    </source>
</evidence>
<dbReference type="GO" id="GO:0008657">
    <property type="term" value="F:DNA topoisomerase type II (double strand cut, ATP-hydrolyzing) inhibitor activity"/>
    <property type="evidence" value="ECO:0007669"/>
    <property type="project" value="InterPro"/>
</dbReference>
<evidence type="ECO:0000256" key="5">
    <source>
        <dbReference type="ARBA" id="ARBA00023163"/>
    </source>
</evidence>
<evidence type="ECO:0000256" key="6">
    <source>
        <dbReference type="ARBA" id="ARBA00029628"/>
    </source>
</evidence>
<evidence type="ECO:0000256" key="7">
    <source>
        <dbReference type="ARBA" id="ARBA00033135"/>
    </source>
</evidence>
<evidence type="ECO:0000256" key="2">
    <source>
        <dbReference type="ARBA" id="ARBA00015075"/>
    </source>
</evidence>
<keyword evidence="4" id="KW-0805">Transcription regulation</keyword>
<keyword evidence="5" id="KW-0804">Transcription</keyword>
<comment type="similarity">
    <text evidence="1">Belongs to the CcdB toxin family.</text>
</comment>
<sequence length="96" mass="10576">MAQFDAVKVTGGVIALDCQSDFLADLDTRFVVPLRATKQVDLPRLTPTFDVDGERLTMITPLARSINKRDILGIVVSLSEHEYDIKAALDLLITGF</sequence>
<dbReference type="Proteomes" id="UP000623067">
    <property type="component" value="Unassembled WGS sequence"/>
</dbReference>
<dbReference type="RefSeq" id="WP_188658206.1">
    <property type="nucleotide sequence ID" value="NZ_BMIH01000002.1"/>
</dbReference>
<dbReference type="Gene3D" id="2.30.30.110">
    <property type="match status" value="1"/>
</dbReference>
<dbReference type="GO" id="GO:0006276">
    <property type="term" value="P:plasmid maintenance"/>
    <property type="evidence" value="ECO:0007669"/>
    <property type="project" value="InterPro"/>
</dbReference>
<dbReference type="SUPFAM" id="SSF50118">
    <property type="entry name" value="Cell growth inhibitor/plasmid maintenance toxic component"/>
    <property type="match status" value="1"/>
</dbReference>
<dbReference type="InterPro" id="IPR002712">
    <property type="entry name" value="CcdB"/>
</dbReference>
<dbReference type="EMBL" id="BMIH01000002">
    <property type="protein sequence ID" value="GGB27085.1"/>
    <property type="molecule type" value="Genomic_DNA"/>
</dbReference>
<organism evidence="8 9">
    <name type="scientific">Sphingomonas metalli</name>
    <dbReference type="NCBI Taxonomy" id="1779358"/>
    <lineage>
        <taxon>Bacteria</taxon>
        <taxon>Pseudomonadati</taxon>
        <taxon>Pseudomonadota</taxon>
        <taxon>Alphaproteobacteria</taxon>
        <taxon>Sphingomonadales</taxon>
        <taxon>Sphingomonadaceae</taxon>
        <taxon>Sphingomonas</taxon>
    </lineage>
</organism>
<proteinExistence type="inferred from homology"/>
<gene>
    <name evidence="8" type="ORF">GCM10011380_15880</name>
</gene>
<keyword evidence="9" id="KW-1185">Reference proteome</keyword>
<dbReference type="AlphaFoldDB" id="A0A916T3X5"/>
<evidence type="ECO:0000313" key="9">
    <source>
        <dbReference type="Proteomes" id="UP000623067"/>
    </source>
</evidence>
<reference evidence="8" key="1">
    <citation type="journal article" date="2014" name="Int. J. Syst. Evol. Microbiol.">
        <title>Complete genome sequence of Corynebacterium casei LMG S-19264T (=DSM 44701T), isolated from a smear-ripened cheese.</title>
        <authorList>
            <consortium name="US DOE Joint Genome Institute (JGI-PGF)"/>
            <person name="Walter F."/>
            <person name="Albersmeier A."/>
            <person name="Kalinowski J."/>
            <person name="Ruckert C."/>
        </authorList>
    </citation>
    <scope>NUCLEOTIDE SEQUENCE</scope>
    <source>
        <strain evidence="8">CGMCC 1.15330</strain>
    </source>
</reference>
<reference evidence="8" key="2">
    <citation type="submission" date="2020-09" db="EMBL/GenBank/DDBJ databases">
        <authorList>
            <person name="Sun Q."/>
            <person name="Zhou Y."/>
        </authorList>
    </citation>
    <scope>NUCLEOTIDE SEQUENCE</scope>
    <source>
        <strain evidence="8">CGMCC 1.15330</strain>
    </source>
</reference>
<keyword evidence="3" id="KW-0678">Repressor</keyword>